<protein>
    <submittedName>
        <fullName evidence="3">SDR family oxidoreductase</fullName>
    </submittedName>
</protein>
<organism evidence="3 4">
    <name type="scientific">Sphingomonas morindae</name>
    <dbReference type="NCBI Taxonomy" id="1541170"/>
    <lineage>
        <taxon>Bacteria</taxon>
        <taxon>Pseudomonadati</taxon>
        <taxon>Pseudomonadota</taxon>
        <taxon>Alphaproteobacteria</taxon>
        <taxon>Sphingomonadales</taxon>
        <taxon>Sphingomonadaceae</taxon>
        <taxon>Sphingomonas</taxon>
    </lineage>
</organism>
<sequence length="216" mass="22445">MSQSIMIIGAGPAIGRGVAERFGEAGWSVVLTARDPDRLVEEAAALSTKGIAVHTVPADATDPVALRAAIAKGDELTGGLTVVHFNAAVVRIQDLFSMTDAEVTRDLAINVAAGLHTIRAAVSLFGDRGGTILITGGGIATAPNPNAVSLGVGKVAMRHAVQALVKPLAERGIRIATATVRERILPDSAESAGVADLMWRLATDREAPWELDYRAP</sequence>
<keyword evidence="4" id="KW-1185">Reference proteome</keyword>
<dbReference type="InterPro" id="IPR036291">
    <property type="entry name" value="NAD(P)-bd_dom_sf"/>
</dbReference>
<dbReference type="EMBL" id="CP084930">
    <property type="protein sequence ID" value="USI72895.1"/>
    <property type="molecule type" value="Genomic_DNA"/>
</dbReference>
<evidence type="ECO:0000313" key="4">
    <source>
        <dbReference type="Proteomes" id="UP001056937"/>
    </source>
</evidence>
<dbReference type="InterPro" id="IPR002347">
    <property type="entry name" value="SDR_fam"/>
</dbReference>
<dbReference type="Gene3D" id="3.40.50.720">
    <property type="entry name" value="NAD(P)-binding Rossmann-like Domain"/>
    <property type="match status" value="1"/>
</dbReference>
<dbReference type="Proteomes" id="UP001056937">
    <property type="component" value="Chromosome 1"/>
</dbReference>
<dbReference type="Pfam" id="PF00106">
    <property type="entry name" value="adh_short"/>
    <property type="match status" value="1"/>
</dbReference>
<accession>A0ABY4X7M1</accession>
<dbReference type="RefSeq" id="WP_252166705.1">
    <property type="nucleotide sequence ID" value="NZ_CP084930.1"/>
</dbReference>
<proteinExistence type="inferred from homology"/>
<dbReference type="CDD" id="cd05233">
    <property type="entry name" value="SDR_c"/>
    <property type="match status" value="1"/>
</dbReference>
<evidence type="ECO:0000313" key="3">
    <source>
        <dbReference type="EMBL" id="USI72895.1"/>
    </source>
</evidence>
<name>A0ABY4X7M1_9SPHN</name>
<dbReference type="PANTHER" id="PTHR43669">
    <property type="entry name" value="5-KETO-D-GLUCONATE 5-REDUCTASE"/>
    <property type="match status" value="1"/>
</dbReference>
<reference evidence="3" key="1">
    <citation type="journal article" date="2022" name="Toxins">
        <title>Genomic Analysis of Sphingopyxis sp. USTB-05 for Biodegrading Cyanobacterial Hepatotoxins.</title>
        <authorList>
            <person name="Liu C."/>
            <person name="Xu Q."/>
            <person name="Zhao Z."/>
            <person name="Zhang H."/>
            <person name="Liu X."/>
            <person name="Yin C."/>
            <person name="Liu Y."/>
            <person name="Yan H."/>
        </authorList>
    </citation>
    <scope>NUCLEOTIDE SEQUENCE</scope>
    <source>
        <strain evidence="3">NBD5</strain>
    </source>
</reference>
<keyword evidence="2" id="KW-0560">Oxidoreductase</keyword>
<dbReference type="SUPFAM" id="SSF51735">
    <property type="entry name" value="NAD(P)-binding Rossmann-fold domains"/>
    <property type="match status" value="1"/>
</dbReference>
<dbReference type="PANTHER" id="PTHR43669:SF3">
    <property type="entry name" value="ALCOHOL DEHYDROGENASE, PUTATIVE (AFU_ORTHOLOGUE AFUA_3G03445)-RELATED"/>
    <property type="match status" value="1"/>
</dbReference>
<comment type="similarity">
    <text evidence="1">Belongs to the short-chain dehydrogenases/reductases (SDR) family.</text>
</comment>
<gene>
    <name evidence="3" type="ORF">LHA26_16775</name>
</gene>
<evidence type="ECO:0000256" key="1">
    <source>
        <dbReference type="ARBA" id="ARBA00006484"/>
    </source>
</evidence>
<evidence type="ECO:0000256" key="2">
    <source>
        <dbReference type="ARBA" id="ARBA00023002"/>
    </source>
</evidence>